<dbReference type="EMBL" id="MU006228">
    <property type="protein sequence ID" value="KAF2825123.1"/>
    <property type="molecule type" value="Genomic_DNA"/>
</dbReference>
<protein>
    <submittedName>
        <fullName evidence="1">Uncharacterized protein</fullName>
    </submittedName>
</protein>
<gene>
    <name evidence="1" type="ORF">CC86DRAFT_39286</name>
</gene>
<keyword evidence="2" id="KW-1185">Reference proteome</keyword>
<organism evidence="1 2">
    <name type="scientific">Ophiobolus disseminans</name>
    <dbReference type="NCBI Taxonomy" id="1469910"/>
    <lineage>
        <taxon>Eukaryota</taxon>
        <taxon>Fungi</taxon>
        <taxon>Dikarya</taxon>
        <taxon>Ascomycota</taxon>
        <taxon>Pezizomycotina</taxon>
        <taxon>Dothideomycetes</taxon>
        <taxon>Pleosporomycetidae</taxon>
        <taxon>Pleosporales</taxon>
        <taxon>Pleosporineae</taxon>
        <taxon>Phaeosphaeriaceae</taxon>
        <taxon>Ophiobolus</taxon>
    </lineage>
</organism>
<dbReference type="AlphaFoldDB" id="A0A6A6ZW83"/>
<sequence>MRRFQVYSRVLQRMEIELCLTFDKEPLSGRTTINVTDLMTITPEKYRVLQEAVPAITRSRELLNVKITEHIQDSAKHECEVLLRLLHTTLPRELRDIIYHYIHGEHQVGVTKLMGSTPNLGTSGVLDTAMTALLISGLQPRGYSHLLKAGTLPDEMLYEFAESWCSLCRFRFVASEDLRHFFSHNESGWDLSPRDHAKKIEFYSYIPPGGDIDLSLS</sequence>
<dbReference type="Proteomes" id="UP000799424">
    <property type="component" value="Unassembled WGS sequence"/>
</dbReference>
<proteinExistence type="predicted"/>
<evidence type="ECO:0000313" key="2">
    <source>
        <dbReference type="Proteomes" id="UP000799424"/>
    </source>
</evidence>
<evidence type="ECO:0000313" key="1">
    <source>
        <dbReference type="EMBL" id="KAF2825123.1"/>
    </source>
</evidence>
<accession>A0A6A6ZW83</accession>
<reference evidence="1" key="1">
    <citation type="journal article" date="2020" name="Stud. Mycol.">
        <title>101 Dothideomycetes genomes: a test case for predicting lifestyles and emergence of pathogens.</title>
        <authorList>
            <person name="Haridas S."/>
            <person name="Albert R."/>
            <person name="Binder M."/>
            <person name="Bloem J."/>
            <person name="Labutti K."/>
            <person name="Salamov A."/>
            <person name="Andreopoulos B."/>
            <person name="Baker S."/>
            <person name="Barry K."/>
            <person name="Bills G."/>
            <person name="Bluhm B."/>
            <person name="Cannon C."/>
            <person name="Castanera R."/>
            <person name="Culley D."/>
            <person name="Daum C."/>
            <person name="Ezra D."/>
            <person name="Gonzalez J."/>
            <person name="Henrissat B."/>
            <person name="Kuo A."/>
            <person name="Liang C."/>
            <person name="Lipzen A."/>
            <person name="Lutzoni F."/>
            <person name="Magnuson J."/>
            <person name="Mondo S."/>
            <person name="Nolan M."/>
            <person name="Ohm R."/>
            <person name="Pangilinan J."/>
            <person name="Park H.-J."/>
            <person name="Ramirez L."/>
            <person name="Alfaro M."/>
            <person name="Sun H."/>
            <person name="Tritt A."/>
            <person name="Yoshinaga Y."/>
            <person name="Zwiers L.-H."/>
            <person name="Turgeon B."/>
            <person name="Goodwin S."/>
            <person name="Spatafora J."/>
            <person name="Crous P."/>
            <person name="Grigoriev I."/>
        </authorList>
    </citation>
    <scope>NUCLEOTIDE SEQUENCE</scope>
    <source>
        <strain evidence="1">CBS 113818</strain>
    </source>
</reference>
<dbReference type="OrthoDB" id="3676762at2759"/>
<name>A0A6A6ZW83_9PLEO</name>